<keyword evidence="3 9" id="KW-0645">Protease</keyword>
<evidence type="ECO:0000313" key="14">
    <source>
        <dbReference type="Proteomes" id="UP000187085"/>
    </source>
</evidence>
<feature type="transmembrane region" description="Helical" evidence="9">
    <location>
        <begin position="54"/>
        <end position="70"/>
    </location>
</feature>
<keyword evidence="4 9" id="KW-0812">Transmembrane</keyword>
<dbReference type="Pfam" id="PF01252">
    <property type="entry name" value="Peptidase_A8"/>
    <property type="match status" value="1"/>
</dbReference>
<organism evidence="13 14">
    <name type="scientific">Tersicoccus phoenicis</name>
    <dbReference type="NCBI Taxonomy" id="554083"/>
    <lineage>
        <taxon>Bacteria</taxon>
        <taxon>Bacillati</taxon>
        <taxon>Actinomycetota</taxon>
        <taxon>Actinomycetes</taxon>
        <taxon>Micrococcales</taxon>
        <taxon>Micrococcaceae</taxon>
        <taxon>Tersicoccus</taxon>
    </lineage>
</organism>
<dbReference type="Proteomes" id="UP000187085">
    <property type="component" value="Unassembled WGS sequence"/>
</dbReference>
<dbReference type="GO" id="GO:0004190">
    <property type="term" value="F:aspartic-type endopeptidase activity"/>
    <property type="evidence" value="ECO:0007669"/>
    <property type="project" value="UniProtKB-UniRule"/>
</dbReference>
<evidence type="ECO:0000256" key="11">
    <source>
        <dbReference type="RuleBase" id="RU004181"/>
    </source>
</evidence>
<comment type="caution">
    <text evidence="13">The sequence shown here is derived from an EMBL/GenBank/DDBJ whole genome shotgun (WGS) entry which is preliminary data.</text>
</comment>
<dbReference type="EMBL" id="MRDE01000063">
    <property type="protein sequence ID" value="OMH24278.1"/>
    <property type="molecule type" value="Genomic_DNA"/>
</dbReference>
<keyword evidence="6 9" id="KW-0378">Hydrolase</keyword>
<comment type="pathway">
    <text evidence="9">Protein modification; lipoprotein biosynthesis (signal peptide cleavage).</text>
</comment>
<reference evidence="13 14" key="1">
    <citation type="submission" date="2016-12" db="EMBL/GenBank/DDBJ databases">
        <title>Draft genome of Tersicoccus phoenicis 1P05MA.</title>
        <authorList>
            <person name="Nakajima Y."/>
            <person name="Yoshizawa S."/>
            <person name="Nakamura K."/>
            <person name="Ogura Y."/>
            <person name="Hayashi T."/>
            <person name="Kogure K."/>
        </authorList>
    </citation>
    <scope>NUCLEOTIDE SEQUENCE [LARGE SCALE GENOMIC DNA]</scope>
    <source>
        <strain evidence="13 14">1p05MA</strain>
    </source>
</reference>
<evidence type="ECO:0000256" key="6">
    <source>
        <dbReference type="ARBA" id="ARBA00022801"/>
    </source>
</evidence>
<keyword evidence="5 9" id="KW-0064">Aspartyl protease</keyword>
<protein>
    <recommendedName>
        <fullName evidence="9">Lipoprotein signal peptidase</fullName>
        <ecNumber evidence="9">3.4.23.36</ecNumber>
    </recommendedName>
    <alternativeName>
        <fullName evidence="9">Prolipoprotein signal peptidase</fullName>
    </alternativeName>
    <alternativeName>
        <fullName evidence="9">Signal peptidase II</fullName>
        <shortName evidence="9">SPase II</shortName>
    </alternativeName>
</protein>
<dbReference type="STRING" id="554083.BKD30_09065"/>
<dbReference type="OrthoDB" id="4308908at2"/>
<dbReference type="PANTHER" id="PTHR33695:SF1">
    <property type="entry name" value="LIPOPROTEIN SIGNAL PEPTIDASE"/>
    <property type="match status" value="1"/>
</dbReference>
<feature type="region of interest" description="Disordered" evidence="12">
    <location>
        <begin position="214"/>
        <end position="245"/>
    </location>
</feature>
<dbReference type="GO" id="GO:0006508">
    <property type="term" value="P:proteolysis"/>
    <property type="evidence" value="ECO:0007669"/>
    <property type="project" value="UniProtKB-KW"/>
</dbReference>
<evidence type="ECO:0000256" key="5">
    <source>
        <dbReference type="ARBA" id="ARBA00022750"/>
    </source>
</evidence>
<keyword evidence="7 9" id="KW-1133">Transmembrane helix</keyword>
<feature type="active site" evidence="9">
    <location>
        <position position="173"/>
    </location>
</feature>
<keyword evidence="14" id="KW-1185">Reference proteome</keyword>
<name>A0A1R1L9T0_9MICC</name>
<sequence length="245" mass="26169">MIDGDDARPAATPPDTGTPHPSPASPDGRASSGRADEPAADADGSVAAARTHRFGYVLVLLGCAVFAWLLDQTTKLWVLDTMTEGQVTPVLPPLLQWRFFRNSGAAFSLGEGYTWVFTLIMIAVALFILLVLVRKVRSWWWAIGLGLLLGGTLGNLTDRLFRDPGFGFGEVIDFIALPNFAIFNLADSAIVSGVTTLCVLTLIGIGISGQRETTARRRTTGTKRTGAEEAGPEVGGTGDEPEPRR</sequence>
<feature type="transmembrane region" description="Helical" evidence="9">
    <location>
        <begin position="139"/>
        <end position="157"/>
    </location>
</feature>
<proteinExistence type="inferred from homology"/>
<comment type="subcellular location">
    <subcellularLocation>
        <location evidence="9">Cell membrane</location>
        <topology evidence="9">Multi-pass membrane protein</topology>
    </subcellularLocation>
</comment>
<dbReference type="PRINTS" id="PR00781">
    <property type="entry name" value="LIPOSIGPTASE"/>
</dbReference>
<evidence type="ECO:0000256" key="1">
    <source>
        <dbReference type="ARBA" id="ARBA00006139"/>
    </source>
</evidence>
<evidence type="ECO:0000256" key="10">
    <source>
        <dbReference type="RuleBase" id="RU000594"/>
    </source>
</evidence>
<comment type="function">
    <text evidence="9 10">This protein specifically catalyzes the removal of signal peptides from prolipoproteins.</text>
</comment>
<evidence type="ECO:0000256" key="8">
    <source>
        <dbReference type="ARBA" id="ARBA00023136"/>
    </source>
</evidence>
<evidence type="ECO:0000256" key="2">
    <source>
        <dbReference type="ARBA" id="ARBA00022475"/>
    </source>
</evidence>
<dbReference type="InterPro" id="IPR001872">
    <property type="entry name" value="Peptidase_A8"/>
</dbReference>
<evidence type="ECO:0000256" key="12">
    <source>
        <dbReference type="SAM" id="MobiDB-lite"/>
    </source>
</evidence>
<keyword evidence="2 9" id="KW-1003">Cell membrane</keyword>
<dbReference type="PANTHER" id="PTHR33695">
    <property type="entry name" value="LIPOPROTEIN SIGNAL PEPTIDASE"/>
    <property type="match status" value="1"/>
</dbReference>
<dbReference type="AlphaFoldDB" id="A0A1R1L9T0"/>
<evidence type="ECO:0000256" key="3">
    <source>
        <dbReference type="ARBA" id="ARBA00022670"/>
    </source>
</evidence>
<feature type="region of interest" description="Disordered" evidence="12">
    <location>
        <begin position="1"/>
        <end position="42"/>
    </location>
</feature>
<keyword evidence="8 9" id="KW-0472">Membrane</keyword>
<dbReference type="EC" id="3.4.23.36" evidence="9"/>
<feature type="transmembrane region" description="Helical" evidence="9">
    <location>
        <begin position="189"/>
        <end position="208"/>
    </location>
</feature>
<evidence type="ECO:0000256" key="4">
    <source>
        <dbReference type="ARBA" id="ARBA00022692"/>
    </source>
</evidence>
<dbReference type="HAMAP" id="MF_00161">
    <property type="entry name" value="LspA"/>
    <property type="match status" value="1"/>
</dbReference>
<dbReference type="GO" id="GO:0005886">
    <property type="term" value="C:plasma membrane"/>
    <property type="evidence" value="ECO:0007669"/>
    <property type="project" value="UniProtKB-SubCell"/>
</dbReference>
<evidence type="ECO:0000256" key="7">
    <source>
        <dbReference type="ARBA" id="ARBA00022989"/>
    </source>
</evidence>
<comment type="catalytic activity">
    <reaction evidence="9 10">
        <text>Release of signal peptides from bacterial membrane prolipoproteins. Hydrolyzes -Xaa-Yaa-Zaa-|-(S,diacylglyceryl)Cys-, in which Xaa is hydrophobic (preferably Leu), and Yaa (Ala or Ser) and Zaa (Gly or Ala) have small, neutral side chains.</text>
        <dbReference type="EC" id="3.4.23.36"/>
    </reaction>
</comment>
<comment type="similarity">
    <text evidence="1 9 11">Belongs to the peptidase A8 family.</text>
</comment>
<evidence type="ECO:0000256" key="9">
    <source>
        <dbReference type="HAMAP-Rule" id="MF_00161"/>
    </source>
</evidence>
<dbReference type="NCBIfam" id="TIGR00077">
    <property type="entry name" value="lspA"/>
    <property type="match status" value="1"/>
</dbReference>
<accession>A0A1R1L9T0</accession>
<dbReference type="PROSITE" id="PS00855">
    <property type="entry name" value="SPASE_II"/>
    <property type="match status" value="1"/>
</dbReference>
<evidence type="ECO:0000313" key="13">
    <source>
        <dbReference type="EMBL" id="OMH24278.1"/>
    </source>
</evidence>
<dbReference type="RefSeq" id="WP_076704133.1">
    <property type="nucleotide sequence ID" value="NZ_MRDE01000063.1"/>
</dbReference>
<feature type="transmembrane region" description="Helical" evidence="9">
    <location>
        <begin position="112"/>
        <end position="132"/>
    </location>
</feature>
<dbReference type="UniPathway" id="UPA00665"/>
<gene>
    <name evidence="9" type="primary">lspA</name>
    <name evidence="13" type="ORF">BKD30_09065</name>
</gene>
<feature type="active site" evidence="9">
    <location>
        <position position="187"/>
    </location>
</feature>